<sequence>MINFIVHWFYNVLQFLGLYEKSGKILFLGLDNAGKTALLHMLKYNCMKEHNPTLHPTSEQLTIAGITFSTFDLGGHIQARRMWQNYFHVVDAIVYIVDCADLTRLTEAKIEFDALLNDELLHDVPILVLGNKIDKQNAIGEVELRHIFGIYGQTSRPVEVFMCSVLKQQGYGSGFRWLSQHI</sequence>
<dbReference type="InterPro" id="IPR006687">
    <property type="entry name" value="Small_GTPase_SAR1"/>
</dbReference>
<reference evidence="14 16" key="2">
    <citation type="submission" date="2019-10" db="EMBL/GenBank/DDBJ databases">
        <authorList>
            <person name="Kayansamruaj P."/>
        </authorList>
    </citation>
    <scope>NUCLEOTIDE SEQUENCE [LARGE SCALE GENOMIC DNA]</scope>
    <source>
        <strain evidence="14">SDDV_Thai_2019</strain>
    </source>
</reference>
<evidence type="ECO:0000256" key="7">
    <source>
        <dbReference type="ARBA" id="ARBA00022801"/>
    </source>
</evidence>
<keyword evidence="12" id="KW-0472">Membrane</keyword>
<keyword evidence="6" id="KW-0547">Nucleotide-binding</keyword>
<evidence type="ECO:0000313" key="13">
    <source>
        <dbReference type="EMBL" id="AKU37472.1"/>
    </source>
</evidence>
<evidence type="ECO:0000313" key="16">
    <source>
        <dbReference type="Proteomes" id="UP000510602"/>
    </source>
</evidence>
<dbReference type="GeneID" id="25479106"/>
<evidence type="ECO:0000256" key="8">
    <source>
        <dbReference type="ARBA" id="ARBA00022824"/>
    </source>
</evidence>
<dbReference type="InterPro" id="IPR005225">
    <property type="entry name" value="Small_GTP-bd"/>
</dbReference>
<keyword evidence="15" id="KW-1185">Reference proteome</keyword>
<dbReference type="Proteomes" id="UP000510602">
    <property type="component" value="Segment"/>
</dbReference>
<evidence type="ECO:0000313" key="14">
    <source>
        <dbReference type="EMBL" id="QLI60727.1"/>
    </source>
</evidence>
<dbReference type="InterPro" id="IPR027417">
    <property type="entry name" value="P-loop_NTPase"/>
</dbReference>
<dbReference type="SUPFAM" id="SSF52540">
    <property type="entry name" value="P-loop containing nucleoside triphosphate hydrolases"/>
    <property type="match status" value="1"/>
</dbReference>
<dbReference type="EMBL" id="MN562489">
    <property type="protein sequence ID" value="QLI60727.1"/>
    <property type="molecule type" value="Genomic_DNA"/>
</dbReference>
<gene>
    <name evidence="13" type="ORF">SDDV_057</name>
</gene>
<name>A0A0K1L680_9VIRU</name>
<evidence type="ECO:0000256" key="3">
    <source>
        <dbReference type="ARBA" id="ARBA00004555"/>
    </source>
</evidence>
<dbReference type="PANTHER" id="PTHR45684">
    <property type="entry name" value="RE74312P"/>
    <property type="match status" value="1"/>
</dbReference>
<dbReference type="SMART" id="SM00178">
    <property type="entry name" value="SAR"/>
    <property type="match status" value="1"/>
</dbReference>
<dbReference type="InterPro" id="IPR006689">
    <property type="entry name" value="Small_GTPase_ARF/SAR"/>
</dbReference>
<dbReference type="GO" id="GO:0005525">
    <property type="term" value="F:GTP binding"/>
    <property type="evidence" value="ECO:0007669"/>
    <property type="project" value="UniProtKB-KW"/>
</dbReference>
<keyword evidence="8" id="KW-0256">Endoplasmic reticulum</keyword>
<dbReference type="PRINTS" id="PR00328">
    <property type="entry name" value="SAR1GTPBP"/>
</dbReference>
<evidence type="ECO:0000256" key="10">
    <source>
        <dbReference type="ARBA" id="ARBA00023034"/>
    </source>
</evidence>
<organism evidence="13 15">
    <name type="scientific">Scale drop disease virus</name>
    <dbReference type="NCBI Taxonomy" id="1697349"/>
    <lineage>
        <taxon>Viruses</taxon>
        <taxon>Varidnaviria</taxon>
        <taxon>Bamfordvirae</taxon>
        <taxon>Nucleocytoviricota</taxon>
        <taxon>Megaviricetes</taxon>
        <taxon>Pimascovirales</taxon>
        <taxon>Pimascovirales incertae sedis</taxon>
        <taxon>Iridoviridae</taxon>
        <taxon>Alphairidovirinae</taxon>
        <taxon>Megalocytivirus</taxon>
        <taxon>Megalocytivirus lates1</taxon>
    </lineage>
</organism>
<dbReference type="RefSeq" id="YP_009163818.1">
    <property type="nucleotide sequence ID" value="NC_027778.1"/>
</dbReference>
<proteinExistence type="inferred from homology"/>
<comment type="subcellular location">
    <subcellularLocation>
        <location evidence="2">Endomembrane system</location>
    </subcellularLocation>
    <subcellularLocation>
        <location evidence="1">Endoplasmic reticulum</location>
    </subcellularLocation>
    <subcellularLocation>
        <location evidence="3">Golgi apparatus</location>
    </subcellularLocation>
</comment>
<evidence type="ECO:0000256" key="1">
    <source>
        <dbReference type="ARBA" id="ARBA00004240"/>
    </source>
</evidence>
<evidence type="ECO:0000256" key="6">
    <source>
        <dbReference type="ARBA" id="ARBA00022741"/>
    </source>
</evidence>
<reference evidence="13 15" key="1">
    <citation type="journal article" date="2015" name="PLoS Pathog.">
        <title>A Novel Virus Causes Scale Drop Disease in Lates calcarifer.</title>
        <authorList>
            <person name="de Groof A."/>
            <person name="Guelen L."/>
            <person name="Deijs M."/>
            <person name="van der Wal Y."/>
            <person name="Miyata M."/>
            <person name="Ng K.S."/>
            <person name="van Grinsven L."/>
            <person name="Simmelink B."/>
            <person name="Biermann Y."/>
            <person name="Grisez L."/>
            <person name="van Lent J."/>
            <person name="de Ronde A."/>
            <person name="Chang S.F."/>
            <person name="Schrier C."/>
            <person name="van der Hoek L."/>
        </authorList>
    </citation>
    <scope>NUCLEOTIDE SEQUENCE [LARGE SCALE GENOMIC DNA]</scope>
    <source>
        <strain evidence="13">C4575</strain>
    </source>
</reference>
<accession>A0A0K1L680</accession>
<dbReference type="NCBIfam" id="TIGR00231">
    <property type="entry name" value="small_GTP"/>
    <property type="match status" value="1"/>
</dbReference>
<dbReference type="PROSITE" id="PS51422">
    <property type="entry name" value="SAR1"/>
    <property type="match status" value="1"/>
</dbReference>
<dbReference type="Pfam" id="PF00025">
    <property type="entry name" value="Arf"/>
    <property type="match status" value="1"/>
</dbReference>
<evidence type="ECO:0000256" key="9">
    <source>
        <dbReference type="ARBA" id="ARBA00022927"/>
    </source>
</evidence>
<keyword evidence="9" id="KW-0653">Protein transport</keyword>
<evidence type="ECO:0000256" key="12">
    <source>
        <dbReference type="ARBA" id="ARBA00023136"/>
    </source>
</evidence>
<dbReference type="EMBL" id="KR139659">
    <property type="protein sequence ID" value="AKU37472.1"/>
    <property type="molecule type" value="Genomic_DNA"/>
</dbReference>
<protein>
    <submittedName>
        <fullName evidence="14">GTP-binding protein</fullName>
    </submittedName>
    <submittedName>
        <fullName evidence="13">ORF_057R</fullName>
    </submittedName>
</protein>
<evidence type="ECO:0000256" key="11">
    <source>
        <dbReference type="ARBA" id="ARBA00023134"/>
    </source>
</evidence>
<dbReference type="FunFam" id="3.40.50.300:FF:000161">
    <property type="entry name" value="Small COPII coat GTPase"/>
    <property type="match status" value="1"/>
</dbReference>
<keyword evidence="7" id="KW-0378">Hydrolase</keyword>
<evidence type="ECO:0000256" key="2">
    <source>
        <dbReference type="ARBA" id="ARBA00004308"/>
    </source>
</evidence>
<dbReference type="Proteomes" id="UP000201485">
    <property type="component" value="Segment"/>
</dbReference>
<dbReference type="KEGG" id="vg:25479106"/>
<keyword evidence="5" id="KW-0813">Transport</keyword>
<keyword evidence="11" id="KW-0342">GTP-binding</keyword>
<keyword evidence="10" id="KW-0333">Golgi apparatus</keyword>
<dbReference type="PROSITE" id="PS51417">
    <property type="entry name" value="ARF"/>
    <property type="match status" value="1"/>
</dbReference>
<dbReference type="GO" id="GO:0003924">
    <property type="term" value="F:GTPase activity"/>
    <property type="evidence" value="ECO:0007669"/>
    <property type="project" value="InterPro"/>
</dbReference>
<dbReference type="CDD" id="cd00879">
    <property type="entry name" value="Sar1"/>
    <property type="match status" value="1"/>
</dbReference>
<evidence type="ECO:0000256" key="5">
    <source>
        <dbReference type="ARBA" id="ARBA00022448"/>
    </source>
</evidence>
<dbReference type="Gene3D" id="3.40.50.300">
    <property type="entry name" value="P-loop containing nucleotide triphosphate hydrolases"/>
    <property type="match status" value="1"/>
</dbReference>
<evidence type="ECO:0000313" key="15">
    <source>
        <dbReference type="Proteomes" id="UP000201485"/>
    </source>
</evidence>
<dbReference type="GO" id="GO:0015031">
    <property type="term" value="P:protein transport"/>
    <property type="evidence" value="ECO:0007669"/>
    <property type="project" value="UniProtKB-KW"/>
</dbReference>
<evidence type="ECO:0000256" key="4">
    <source>
        <dbReference type="ARBA" id="ARBA00007507"/>
    </source>
</evidence>
<dbReference type="SMART" id="SM00177">
    <property type="entry name" value="ARF"/>
    <property type="match status" value="1"/>
</dbReference>
<comment type="similarity">
    <text evidence="4">Belongs to the small GTPase superfamily. SAR1 family.</text>
</comment>